<feature type="coiled-coil region" evidence="1">
    <location>
        <begin position="383"/>
        <end position="428"/>
    </location>
</feature>
<dbReference type="PROSITE" id="PS00636">
    <property type="entry name" value="DNAJ_1"/>
    <property type="match status" value="1"/>
</dbReference>
<dbReference type="AlphaFoldDB" id="A0A0N4YPB6"/>
<dbReference type="OMA" id="VAIICKS"/>
<accession>A0A0N4YPB6</accession>
<dbReference type="Pfam" id="PF00226">
    <property type="entry name" value="DnaJ"/>
    <property type="match status" value="1"/>
</dbReference>
<dbReference type="PANTHER" id="PTHR44272:SF3">
    <property type="entry name" value="J DOMAIN-CONTAINING PROTEIN"/>
    <property type="match status" value="1"/>
</dbReference>
<evidence type="ECO:0000313" key="3">
    <source>
        <dbReference type="EMBL" id="VDL82817.1"/>
    </source>
</evidence>
<dbReference type="STRING" id="27835.A0A0N4YPB6"/>
<protein>
    <submittedName>
        <fullName evidence="5">J domain-containing protein</fullName>
    </submittedName>
</protein>
<dbReference type="SMART" id="SM00271">
    <property type="entry name" value="DnaJ"/>
    <property type="match status" value="1"/>
</dbReference>
<keyword evidence="4" id="KW-1185">Reference proteome</keyword>
<dbReference type="SUPFAM" id="SSF46565">
    <property type="entry name" value="Chaperone J-domain"/>
    <property type="match status" value="1"/>
</dbReference>
<dbReference type="PANTHER" id="PTHR44272">
    <property type="entry name" value="DNAJ DOMAIN (PROKARYOTIC HEAT SHOCK PROTEIN)"/>
    <property type="match status" value="1"/>
</dbReference>
<evidence type="ECO:0000313" key="5">
    <source>
        <dbReference type="WBParaSite" id="NBR_0001908701-mRNA-1"/>
    </source>
</evidence>
<sequence length="457" mass="51818">MSPPKSPEVIQEDYYELLGVVKNSSEAEIKSAYRKLALKYHPDRNPGDIHAQEQFKKISIAYSVLSDPNKRRQYDVSGPSSSQLDFEGFDVSELGGVGRVFGALFNKLGVPIPTQIVPKVLAQARQLCEGSPCEVEARPIAPGECISASIAKQEGAFYSIEMKEEYRDHGICIVCKSSSSSKFKLVLFDKEGGVRMIQESQKKKSAGTQAEMFFVPFTIANLGEFVPLKFHMEDRETPLAFHYLDTLETQVAHLLDTRKHILCVYGDNWLNSVKVTVFFFQESQKKKSAGTQAEMFFVPFTIANLGEFVPLKFHMEDRETPLAFHYLDTLETQVAHLLDTRKHILCVYGDNWLNSVKYSITFLPLSSDSSSSLQEITEVEKVLLAKKTEMAKFQSEYADAKKKFEEAVEKLKREDKEIQEKLKSREKAYEDVINISQARYMNHVSPSKSARSFFGLF</sequence>
<dbReference type="PRINTS" id="PR00625">
    <property type="entry name" value="JDOMAIN"/>
</dbReference>
<gene>
    <name evidence="3" type="ORF">NBR_LOCUS19088</name>
</gene>
<evidence type="ECO:0000259" key="2">
    <source>
        <dbReference type="PROSITE" id="PS50076"/>
    </source>
</evidence>
<feature type="domain" description="J" evidence="2">
    <location>
        <begin position="13"/>
        <end position="78"/>
    </location>
</feature>
<dbReference type="InterPro" id="IPR036869">
    <property type="entry name" value="J_dom_sf"/>
</dbReference>
<keyword evidence="1" id="KW-0175">Coiled coil</keyword>
<dbReference type="InterPro" id="IPR018253">
    <property type="entry name" value="DnaJ_domain_CS"/>
</dbReference>
<evidence type="ECO:0000313" key="4">
    <source>
        <dbReference type="Proteomes" id="UP000271162"/>
    </source>
</evidence>
<dbReference type="CDD" id="cd06257">
    <property type="entry name" value="DnaJ"/>
    <property type="match status" value="1"/>
</dbReference>
<organism evidence="5">
    <name type="scientific">Nippostrongylus brasiliensis</name>
    <name type="common">Rat hookworm</name>
    <dbReference type="NCBI Taxonomy" id="27835"/>
    <lineage>
        <taxon>Eukaryota</taxon>
        <taxon>Metazoa</taxon>
        <taxon>Ecdysozoa</taxon>
        <taxon>Nematoda</taxon>
        <taxon>Chromadorea</taxon>
        <taxon>Rhabditida</taxon>
        <taxon>Rhabditina</taxon>
        <taxon>Rhabditomorpha</taxon>
        <taxon>Strongyloidea</taxon>
        <taxon>Heligmosomidae</taxon>
        <taxon>Nippostrongylus</taxon>
    </lineage>
</organism>
<dbReference type="PROSITE" id="PS50076">
    <property type="entry name" value="DNAJ_2"/>
    <property type="match status" value="1"/>
</dbReference>
<dbReference type="Gene3D" id="1.10.287.110">
    <property type="entry name" value="DnaJ domain"/>
    <property type="match status" value="1"/>
</dbReference>
<reference evidence="5" key="1">
    <citation type="submission" date="2017-02" db="UniProtKB">
        <authorList>
            <consortium name="WormBaseParasite"/>
        </authorList>
    </citation>
    <scope>IDENTIFICATION</scope>
</reference>
<reference evidence="3 4" key="2">
    <citation type="submission" date="2018-11" db="EMBL/GenBank/DDBJ databases">
        <authorList>
            <consortium name="Pathogen Informatics"/>
        </authorList>
    </citation>
    <scope>NUCLEOTIDE SEQUENCE [LARGE SCALE GENOMIC DNA]</scope>
</reference>
<name>A0A0N4YPB6_NIPBR</name>
<evidence type="ECO:0000256" key="1">
    <source>
        <dbReference type="SAM" id="Coils"/>
    </source>
</evidence>
<dbReference type="EMBL" id="UYSL01023892">
    <property type="protein sequence ID" value="VDL82817.1"/>
    <property type="molecule type" value="Genomic_DNA"/>
</dbReference>
<dbReference type="WBParaSite" id="NBR_0001908701-mRNA-1">
    <property type="protein sequence ID" value="NBR_0001908701-mRNA-1"/>
    <property type="gene ID" value="NBR_0001908701"/>
</dbReference>
<dbReference type="InterPro" id="IPR001623">
    <property type="entry name" value="DnaJ_domain"/>
</dbReference>
<proteinExistence type="predicted"/>
<dbReference type="InterPro" id="IPR052812">
    <property type="entry name" value="Plant_DnaJ_domain"/>
</dbReference>
<dbReference type="Proteomes" id="UP000271162">
    <property type="component" value="Unassembled WGS sequence"/>
</dbReference>